<dbReference type="SUPFAM" id="SSF56821">
    <property type="entry name" value="Prismane protein-like"/>
    <property type="match status" value="1"/>
</dbReference>
<dbReference type="GO" id="GO:0046872">
    <property type="term" value="F:metal ion binding"/>
    <property type="evidence" value="ECO:0007669"/>
    <property type="project" value="UniProtKB-KW"/>
</dbReference>
<reference evidence="4 5" key="1">
    <citation type="submission" date="2018-06" db="EMBL/GenBank/DDBJ databases">
        <authorList>
            <consortium name="Pathogen Informatics"/>
            <person name="Doyle S."/>
        </authorList>
    </citation>
    <scope>NUCLEOTIDE SEQUENCE [LARGE SCALE GENOMIC DNA]</scope>
    <source>
        <strain evidence="4 5">NCTC10429</strain>
    </source>
</reference>
<keyword evidence="3" id="KW-0411">Iron-sulfur</keyword>
<dbReference type="InterPro" id="IPR016099">
    <property type="entry name" value="Prismane-like_a/b-sand"/>
</dbReference>
<dbReference type="GO" id="GO:0050418">
    <property type="term" value="F:hydroxylamine reductase activity"/>
    <property type="evidence" value="ECO:0007669"/>
    <property type="project" value="TreeGrafter"/>
</dbReference>
<accession>A0A377E648</accession>
<keyword evidence="1" id="KW-0479">Metal-binding</keyword>
<evidence type="ECO:0000313" key="5">
    <source>
        <dbReference type="Proteomes" id="UP000254088"/>
    </source>
</evidence>
<protein>
    <submittedName>
        <fullName evidence="4">Hydroxylamine reductase</fullName>
        <ecNumber evidence="4">1.7.-.-</ecNumber>
    </submittedName>
</protein>
<dbReference type="EMBL" id="UGEX01000003">
    <property type="protein sequence ID" value="STM59027.1"/>
    <property type="molecule type" value="Genomic_DNA"/>
</dbReference>
<evidence type="ECO:0000313" key="4">
    <source>
        <dbReference type="EMBL" id="STM59027.1"/>
    </source>
</evidence>
<dbReference type="PANTHER" id="PTHR30109:SF0">
    <property type="entry name" value="HYDROXYLAMINE REDUCTASE"/>
    <property type="match status" value="1"/>
</dbReference>
<sequence length="105" mass="12092">MISLRLSPRRNRWQASRTAKFRTLSPWFWSQTLLGAADTLIDLVSREKLRHIFLLGGCDGARGERHYFTDFATSVPDDCLILTLACGKYRFNKLEFGDIEGLPVW</sequence>
<dbReference type="Pfam" id="PF03063">
    <property type="entry name" value="Prismane"/>
    <property type="match status" value="1"/>
</dbReference>
<evidence type="ECO:0000256" key="3">
    <source>
        <dbReference type="ARBA" id="ARBA00023014"/>
    </source>
</evidence>
<dbReference type="EC" id="1.7.-.-" evidence="4"/>
<dbReference type="GO" id="GO:0004601">
    <property type="term" value="F:peroxidase activity"/>
    <property type="evidence" value="ECO:0007669"/>
    <property type="project" value="TreeGrafter"/>
</dbReference>
<dbReference type="InterPro" id="IPR004137">
    <property type="entry name" value="HCP/CODH"/>
</dbReference>
<dbReference type="GO" id="GO:0051536">
    <property type="term" value="F:iron-sulfur cluster binding"/>
    <property type="evidence" value="ECO:0007669"/>
    <property type="project" value="UniProtKB-KW"/>
</dbReference>
<evidence type="ECO:0000256" key="2">
    <source>
        <dbReference type="ARBA" id="ARBA00023004"/>
    </source>
</evidence>
<proteinExistence type="predicted"/>
<dbReference type="Proteomes" id="UP000254088">
    <property type="component" value="Unassembled WGS sequence"/>
</dbReference>
<keyword evidence="2" id="KW-0408">Iron</keyword>
<dbReference type="Gene3D" id="3.40.50.2030">
    <property type="match status" value="1"/>
</dbReference>
<dbReference type="InterPro" id="IPR011254">
    <property type="entry name" value="Prismane-like_sf"/>
</dbReference>
<dbReference type="PANTHER" id="PTHR30109">
    <property type="entry name" value="HYDROXYLAMINE REDUCTASE"/>
    <property type="match status" value="1"/>
</dbReference>
<name>A0A377E648_ECOLX</name>
<gene>
    <name evidence="4" type="primary">hcp_2</name>
    <name evidence="4" type="ORF">NCTC10429_05656</name>
</gene>
<evidence type="ECO:0000256" key="1">
    <source>
        <dbReference type="ARBA" id="ARBA00022723"/>
    </source>
</evidence>
<organism evidence="4 5">
    <name type="scientific">Escherichia coli</name>
    <dbReference type="NCBI Taxonomy" id="562"/>
    <lineage>
        <taxon>Bacteria</taxon>
        <taxon>Pseudomonadati</taxon>
        <taxon>Pseudomonadota</taxon>
        <taxon>Gammaproteobacteria</taxon>
        <taxon>Enterobacterales</taxon>
        <taxon>Enterobacteriaceae</taxon>
        <taxon>Escherichia</taxon>
    </lineage>
</organism>
<dbReference type="AlphaFoldDB" id="A0A377E648"/>
<dbReference type="GO" id="GO:0042542">
    <property type="term" value="P:response to hydrogen peroxide"/>
    <property type="evidence" value="ECO:0007669"/>
    <property type="project" value="TreeGrafter"/>
</dbReference>
<keyword evidence="4" id="KW-0560">Oxidoreductase</keyword>